<dbReference type="Gene3D" id="3.30.70.260">
    <property type="match status" value="1"/>
</dbReference>
<dbReference type="SMART" id="SM00382">
    <property type="entry name" value="AAA"/>
    <property type="match status" value="1"/>
</dbReference>
<evidence type="ECO:0000259" key="8">
    <source>
        <dbReference type="PROSITE" id="PS50893"/>
    </source>
</evidence>
<keyword evidence="1" id="KW-0813">Transport</keyword>
<dbReference type="GO" id="GO:0016887">
    <property type="term" value="F:ATP hydrolysis activity"/>
    <property type="evidence" value="ECO:0007669"/>
    <property type="project" value="InterPro"/>
</dbReference>
<dbReference type="Proteomes" id="UP000293550">
    <property type="component" value="Unassembled WGS sequence"/>
</dbReference>
<organism evidence="9 10">
    <name type="scientific">Candidatus Finniella inopinata</name>
    <dbReference type="NCBI Taxonomy" id="1696036"/>
    <lineage>
        <taxon>Bacteria</taxon>
        <taxon>Pseudomonadati</taxon>
        <taxon>Pseudomonadota</taxon>
        <taxon>Alphaproteobacteria</taxon>
        <taxon>Holosporales</taxon>
        <taxon>Candidatus Paracaedibacteraceae</taxon>
        <taxon>Candidatus Finniella</taxon>
    </lineage>
</organism>
<sequence>MLGILNPLNCIDFMVPSEPLLIIESLCKSFPKSKGAERILNDINMTLYKGSIVGIIGRSGAGKSTLLRCLNGLEKPDTGRIIFGDDDLCQLNQADLRKRRQKIGVVFQTYNLLQSKTVFDNIALPLTLAEMKTTERVKAVADLVGLSHKLSSYPHELSGGQCQRVGIARALAIETEVLLCDEFTSALDPETTMDILNLLLSLRQKLGVTVVLVTHDMNVIKHCADFVYVLDGGQVVEQGATLDILTKAQHPVTQSLLHDFLKDQLPSFIQEKLHPSPHDNDDVVLKLMFHDRTSTKPLISTLVHEWHVPVNIIGGNLHHSGDYTFGHLMVSIKHDSKTVTSITKYLTENGVSVEFLGYLQW</sequence>
<dbReference type="GO" id="GO:0005524">
    <property type="term" value="F:ATP binding"/>
    <property type="evidence" value="ECO:0007669"/>
    <property type="project" value="UniProtKB-KW"/>
</dbReference>
<dbReference type="GO" id="GO:0006865">
    <property type="term" value="P:amino acid transport"/>
    <property type="evidence" value="ECO:0007669"/>
    <property type="project" value="UniProtKB-KW"/>
</dbReference>
<dbReference type="EMBL" id="SCFB01000005">
    <property type="protein sequence ID" value="RZI46202.1"/>
    <property type="molecule type" value="Genomic_DNA"/>
</dbReference>
<accession>A0A4Q7DHL6</accession>
<comment type="caution">
    <text evidence="9">The sequence shown here is derived from an EMBL/GenBank/DDBJ whole genome shotgun (WGS) entry which is preliminary data.</text>
</comment>
<keyword evidence="6" id="KW-0029">Amino-acid transport</keyword>
<dbReference type="SUPFAM" id="SSF55021">
    <property type="entry name" value="ACT-like"/>
    <property type="match status" value="1"/>
</dbReference>
<evidence type="ECO:0000256" key="4">
    <source>
        <dbReference type="ARBA" id="ARBA00022840"/>
    </source>
</evidence>
<dbReference type="InterPro" id="IPR017871">
    <property type="entry name" value="ABC_transporter-like_CS"/>
</dbReference>
<dbReference type="RefSeq" id="WP_130153954.1">
    <property type="nucleotide sequence ID" value="NZ_SCFB01000005.1"/>
</dbReference>
<dbReference type="OrthoDB" id="9802264at2"/>
<dbReference type="InterPro" id="IPR018449">
    <property type="entry name" value="NIL_domain"/>
</dbReference>
<dbReference type="InterPro" id="IPR003439">
    <property type="entry name" value="ABC_transporter-like_ATP-bd"/>
</dbReference>
<dbReference type="Pfam" id="PF09383">
    <property type="entry name" value="NIL"/>
    <property type="match status" value="1"/>
</dbReference>
<dbReference type="InterPro" id="IPR027417">
    <property type="entry name" value="P-loop_NTPase"/>
</dbReference>
<name>A0A4Q7DHL6_9PROT</name>
<dbReference type="InterPro" id="IPR045865">
    <property type="entry name" value="ACT-like_dom_sf"/>
</dbReference>
<dbReference type="PROSITE" id="PS50893">
    <property type="entry name" value="ABC_TRANSPORTER_2"/>
    <property type="match status" value="1"/>
</dbReference>
<protein>
    <submittedName>
        <fullName evidence="9">ATP-binding cassette domain-containing protein</fullName>
    </submittedName>
</protein>
<evidence type="ECO:0000256" key="7">
    <source>
        <dbReference type="ARBA" id="ARBA00023136"/>
    </source>
</evidence>
<keyword evidence="7" id="KW-0472">Membrane</keyword>
<evidence type="ECO:0000256" key="2">
    <source>
        <dbReference type="ARBA" id="ARBA00022475"/>
    </source>
</evidence>
<dbReference type="SUPFAM" id="SSF52540">
    <property type="entry name" value="P-loop containing nucleoside triphosphate hydrolases"/>
    <property type="match status" value="1"/>
</dbReference>
<keyword evidence="4 9" id="KW-0067">ATP-binding</keyword>
<dbReference type="PANTHER" id="PTHR43166:SF30">
    <property type="entry name" value="METHIONINE IMPORT ATP-BINDING PROTEIN METN"/>
    <property type="match status" value="1"/>
</dbReference>
<evidence type="ECO:0000256" key="1">
    <source>
        <dbReference type="ARBA" id="ARBA00022448"/>
    </source>
</evidence>
<dbReference type="InterPro" id="IPR050086">
    <property type="entry name" value="MetN_ABC_transporter-like"/>
</dbReference>
<keyword evidence="2" id="KW-1003">Cell membrane</keyword>
<keyword evidence="3" id="KW-0547">Nucleotide-binding</keyword>
<dbReference type="Pfam" id="PF00005">
    <property type="entry name" value="ABC_tran"/>
    <property type="match status" value="1"/>
</dbReference>
<keyword evidence="10" id="KW-1185">Reference proteome</keyword>
<feature type="domain" description="ABC transporter" evidence="8">
    <location>
        <begin position="21"/>
        <end position="257"/>
    </location>
</feature>
<reference evidence="9 10" key="1">
    <citation type="submission" date="2018-10" db="EMBL/GenBank/DDBJ databases">
        <title>An updated phylogeny of the Alphaproteobacteria reveals that the parasitic Rickettsiales and Holosporales have independent origins.</title>
        <authorList>
            <person name="Munoz-Gomez S.A."/>
            <person name="Hess S."/>
            <person name="Burger G."/>
            <person name="Lang B.F."/>
            <person name="Susko E."/>
            <person name="Slamovits C.H."/>
            <person name="Roger A.J."/>
        </authorList>
    </citation>
    <scope>NUCLEOTIDE SEQUENCE [LARGE SCALE GENOMIC DNA]</scope>
    <source>
        <strain evidence="9">HOLO01</strain>
    </source>
</reference>
<dbReference type="PROSITE" id="PS00211">
    <property type="entry name" value="ABC_TRANSPORTER_1"/>
    <property type="match status" value="1"/>
</dbReference>
<evidence type="ECO:0000256" key="6">
    <source>
        <dbReference type="ARBA" id="ARBA00022970"/>
    </source>
</evidence>
<keyword evidence="5" id="KW-1278">Translocase</keyword>
<dbReference type="Gene3D" id="3.40.50.300">
    <property type="entry name" value="P-loop containing nucleotide triphosphate hydrolases"/>
    <property type="match status" value="1"/>
</dbReference>
<evidence type="ECO:0000256" key="3">
    <source>
        <dbReference type="ARBA" id="ARBA00022741"/>
    </source>
</evidence>
<evidence type="ECO:0000313" key="10">
    <source>
        <dbReference type="Proteomes" id="UP000293550"/>
    </source>
</evidence>
<evidence type="ECO:0000256" key="5">
    <source>
        <dbReference type="ARBA" id="ARBA00022967"/>
    </source>
</evidence>
<proteinExistence type="predicted"/>
<dbReference type="InterPro" id="IPR003593">
    <property type="entry name" value="AAA+_ATPase"/>
</dbReference>
<evidence type="ECO:0000313" key="9">
    <source>
        <dbReference type="EMBL" id="RZI46202.1"/>
    </source>
</evidence>
<dbReference type="SMART" id="SM00930">
    <property type="entry name" value="NIL"/>
    <property type="match status" value="1"/>
</dbReference>
<dbReference type="PANTHER" id="PTHR43166">
    <property type="entry name" value="AMINO ACID IMPORT ATP-BINDING PROTEIN"/>
    <property type="match status" value="1"/>
</dbReference>
<dbReference type="AlphaFoldDB" id="A0A4Q7DHL6"/>
<gene>
    <name evidence="9" type="ORF">EQU50_04500</name>
</gene>